<dbReference type="AlphaFoldDB" id="A0A1K0IB02"/>
<name>A0A1K0IB02_CUPNE</name>
<organism evidence="1">
    <name type="scientific">Cupriavidus necator</name>
    <name type="common">Alcaligenes eutrophus</name>
    <name type="synonym">Ralstonia eutropha</name>
    <dbReference type="NCBI Taxonomy" id="106590"/>
    <lineage>
        <taxon>Bacteria</taxon>
        <taxon>Pseudomonadati</taxon>
        <taxon>Pseudomonadota</taxon>
        <taxon>Betaproteobacteria</taxon>
        <taxon>Burkholderiales</taxon>
        <taxon>Burkholderiaceae</taxon>
        <taxon>Cupriavidus</taxon>
    </lineage>
</organism>
<protein>
    <submittedName>
        <fullName evidence="1">Uncharacterized protein</fullName>
    </submittedName>
</protein>
<evidence type="ECO:0000313" key="1">
    <source>
        <dbReference type="EMBL" id="SCU74449.1"/>
    </source>
</evidence>
<reference evidence="1" key="1">
    <citation type="submission" date="2016-09" db="EMBL/GenBank/DDBJ databases">
        <authorList>
            <person name="Capua I."/>
            <person name="De Benedictis P."/>
            <person name="Joannis T."/>
            <person name="Lombin L.H."/>
            <person name="Cattoli G."/>
        </authorList>
    </citation>
    <scope>NUCLEOTIDE SEQUENCE</scope>
    <source>
        <strain evidence="1">B9</strain>
    </source>
</reference>
<sequence length="69" mass="7858">MDRMSMLSQVVRVNLSIQLSLKESLIGRQRIAEFTLGGRADILSPTMKEGYAQRYRRTLEQASSAIQTR</sequence>
<dbReference type="EMBL" id="FMSH01000089">
    <property type="protein sequence ID" value="SCU74449.1"/>
    <property type="molecule type" value="Genomic_DNA"/>
</dbReference>
<proteinExistence type="predicted"/>
<accession>A0A1K0IB02</accession>
<gene>
    <name evidence="1" type="ORF">CNECB9_1790002</name>
</gene>